<dbReference type="InterPro" id="IPR012808">
    <property type="entry name" value="CHP02453"/>
</dbReference>
<dbReference type="Proteomes" id="UP001175226">
    <property type="component" value="Unassembled WGS sequence"/>
</dbReference>
<reference evidence="2" key="1">
    <citation type="submission" date="2023-06" db="EMBL/GenBank/DDBJ databases">
        <authorList>
            <consortium name="Lawrence Berkeley National Laboratory"/>
            <person name="Ahrendt S."/>
            <person name="Sahu N."/>
            <person name="Indic B."/>
            <person name="Wong-Bajracharya J."/>
            <person name="Merenyi Z."/>
            <person name="Ke H.-M."/>
            <person name="Monk M."/>
            <person name="Kocsube S."/>
            <person name="Drula E."/>
            <person name="Lipzen A."/>
            <person name="Balint B."/>
            <person name="Henrissat B."/>
            <person name="Andreopoulos B."/>
            <person name="Martin F.M."/>
            <person name="Harder C.B."/>
            <person name="Rigling D."/>
            <person name="Ford K.L."/>
            <person name="Foster G.D."/>
            <person name="Pangilinan J."/>
            <person name="Papanicolaou A."/>
            <person name="Barry K."/>
            <person name="LaButti K."/>
            <person name="Viragh M."/>
            <person name="Koriabine M."/>
            <person name="Yan M."/>
            <person name="Riley R."/>
            <person name="Champramary S."/>
            <person name="Plett K.L."/>
            <person name="Tsai I.J."/>
            <person name="Slot J."/>
            <person name="Sipos G."/>
            <person name="Plett J."/>
            <person name="Nagy L.G."/>
            <person name="Grigoriev I.V."/>
        </authorList>
    </citation>
    <scope>NUCLEOTIDE SEQUENCE</scope>
    <source>
        <strain evidence="2">FPL87.14</strain>
    </source>
</reference>
<keyword evidence="3" id="KW-1185">Reference proteome</keyword>
<comment type="caution">
    <text evidence="2">The sequence shown here is derived from an EMBL/GenBank/DDBJ whole genome shotgun (WGS) entry which is preliminary data.</text>
</comment>
<protein>
    <submittedName>
        <fullName evidence="2">Uncharacterized protein</fullName>
    </submittedName>
</protein>
<feature type="region of interest" description="Disordered" evidence="1">
    <location>
        <begin position="1"/>
        <end position="26"/>
    </location>
</feature>
<organism evidence="2 3">
    <name type="scientific">Armillaria borealis</name>
    <dbReference type="NCBI Taxonomy" id="47425"/>
    <lineage>
        <taxon>Eukaryota</taxon>
        <taxon>Fungi</taxon>
        <taxon>Dikarya</taxon>
        <taxon>Basidiomycota</taxon>
        <taxon>Agaricomycotina</taxon>
        <taxon>Agaricomycetes</taxon>
        <taxon>Agaricomycetidae</taxon>
        <taxon>Agaricales</taxon>
        <taxon>Marasmiineae</taxon>
        <taxon>Physalacriaceae</taxon>
        <taxon>Armillaria</taxon>
    </lineage>
</organism>
<evidence type="ECO:0000313" key="2">
    <source>
        <dbReference type="EMBL" id="KAK0430163.1"/>
    </source>
</evidence>
<evidence type="ECO:0000256" key="1">
    <source>
        <dbReference type="SAM" id="MobiDB-lite"/>
    </source>
</evidence>
<dbReference type="AlphaFoldDB" id="A0AA39ITH6"/>
<accession>A0AA39ITH6</accession>
<dbReference type="PANTHER" id="PTHR36452:SF1">
    <property type="entry name" value="DUF2461 DOMAIN-CONTAINING PROTEIN"/>
    <property type="match status" value="1"/>
</dbReference>
<dbReference type="EMBL" id="JAUEPT010000165">
    <property type="protein sequence ID" value="KAK0430163.1"/>
    <property type="molecule type" value="Genomic_DNA"/>
</dbReference>
<dbReference type="PANTHER" id="PTHR36452">
    <property type="entry name" value="CHROMOSOME 12, WHOLE GENOME SHOTGUN SEQUENCE"/>
    <property type="match status" value="1"/>
</dbReference>
<feature type="compositionally biased region" description="Acidic residues" evidence="1">
    <location>
        <begin position="15"/>
        <end position="26"/>
    </location>
</feature>
<proteinExistence type="predicted"/>
<name>A0AA39ITH6_9AGAR</name>
<dbReference type="Pfam" id="PF09365">
    <property type="entry name" value="DUF2461"/>
    <property type="match status" value="1"/>
</dbReference>
<feature type="compositionally biased region" description="Basic residues" evidence="1">
    <location>
        <begin position="1"/>
        <end position="12"/>
    </location>
</feature>
<evidence type="ECO:0000313" key="3">
    <source>
        <dbReference type="Proteomes" id="UP001175226"/>
    </source>
</evidence>
<gene>
    <name evidence="2" type="ORF">EV421DRAFT_1937024</name>
</gene>
<sequence>MKRKRSPKKKRKVADDEDEGSNLELEEGQQIVGVVIDAPKTGQVPPGQVSQNTLDFLAQLQKPECNGRECECTTFKLHGWSRVLDNKRVFLQAEKEREVDEEIPPLPPKDVIHRIYHDIHFSNDKTPYKKNLSASFSRSGRKGTFTACGESLFAGGLWCPGRNKLATIRTNIRRNSSQLRDIISSPEFVKYFGDLKPGKRNNIFGRDDELKVAPKGVDKDHPYSFIDIDLLKCCSFTVIHHHEMQLLDEEVLDPDFKQTLADVAVVVRPLVHCLNEMMSVGHDSDDDA</sequence>